<dbReference type="PANTHER" id="PTHR43394:SF1">
    <property type="entry name" value="ATP-BINDING CASSETTE SUB-FAMILY B MEMBER 10, MITOCHONDRIAL"/>
    <property type="match status" value="1"/>
</dbReference>
<evidence type="ECO:0000256" key="4">
    <source>
        <dbReference type="ARBA" id="ARBA00022692"/>
    </source>
</evidence>
<keyword evidence="6 13" id="KW-0067">ATP-binding</keyword>
<dbReference type="Pfam" id="PF00664">
    <property type="entry name" value="ABC_membrane"/>
    <property type="match status" value="1"/>
</dbReference>
<keyword evidence="4 10" id="KW-0812">Transmembrane</keyword>
<evidence type="ECO:0000256" key="7">
    <source>
        <dbReference type="ARBA" id="ARBA00022989"/>
    </source>
</evidence>
<evidence type="ECO:0000259" key="11">
    <source>
        <dbReference type="PROSITE" id="PS50893"/>
    </source>
</evidence>
<dbReference type="InterPro" id="IPR039421">
    <property type="entry name" value="Type_1_exporter"/>
</dbReference>
<sequence length="616" mass="68113">MPKGPRRGGHGGPGMGPVEKPKDFKGSLKRLVRYLSGHKVSLSIVMVTTVLSTVFTIFAPKVLGWATTSLSETIFARAMGNVQAAIDFSYIGKVLLFLLGLYVLSALFQYIQQYVMAGVSQKVVYDMRKQIDEKLDRLPLKYYDGRTHGEILSRVTNDVETISSTLQQGLSQMISAIATLVGILIMMLSISPLLTLIALVILPLSAIVVSLVVSKSQKYFMGQQRHLGEANGHIEEMYTGHTVIKAYGLETKSIDEFQGINEKLYTTSWKSQFISGIMMPLMNFIGNLGFVGVCVIGCIRVVNGRMVLGDVQAFIQYVRNFTQPIVQTAQIANVIQSTIAAAERVFEVLDEQEEAPDSETTAVLENPQGNIRFEHVDFGYSDDDILIRDMNIEARKGQTIAIVGPTGAGKTTLVNLIMRFYEIQGGRILVDNVDIRTMTRNDLRTLFGMVLQDTWLFSGTVEENIAYGCEGATHDDVVKAAKAAFADHFIRTLPQGYNTVLNEEASNISQGQKQLLTIARAILADPPMLILDEATSNVDTRTEAHIQKAMDRLMEGRTSFVIAHRLSTIRDADLILVMNHGTVIEQGNHTELMKQGGFYADLYNSQFTTRDGEEIA</sequence>
<feature type="transmembrane region" description="Helical" evidence="10">
    <location>
        <begin position="40"/>
        <end position="59"/>
    </location>
</feature>
<keyword evidence="3" id="KW-1003">Cell membrane</keyword>
<dbReference type="Proteomes" id="UP000657006">
    <property type="component" value="Unassembled WGS sequence"/>
</dbReference>
<organism evidence="13 14">
    <name type="scientific">Bianquea renquensis</name>
    <dbReference type="NCBI Taxonomy" id="2763661"/>
    <lineage>
        <taxon>Bacteria</taxon>
        <taxon>Bacillati</taxon>
        <taxon>Bacillota</taxon>
        <taxon>Clostridia</taxon>
        <taxon>Eubacteriales</taxon>
        <taxon>Bianqueaceae</taxon>
        <taxon>Bianquea</taxon>
    </lineage>
</organism>
<dbReference type="PROSITE" id="PS00211">
    <property type="entry name" value="ABC_TRANSPORTER_1"/>
    <property type="match status" value="1"/>
</dbReference>
<evidence type="ECO:0000259" key="12">
    <source>
        <dbReference type="PROSITE" id="PS50929"/>
    </source>
</evidence>
<dbReference type="SUPFAM" id="SSF52540">
    <property type="entry name" value="P-loop containing nucleoside triphosphate hydrolases"/>
    <property type="match status" value="1"/>
</dbReference>
<evidence type="ECO:0000256" key="6">
    <source>
        <dbReference type="ARBA" id="ARBA00022840"/>
    </source>
</evidence>
<evidence type="ECO:0000313" key="14">
    <source>
        <dbReference type="Proteomes" id="UP000657006"/>
    </source>
</evidence>
<dbReference type="Gene3D" id="3.40.50.300">
    <property type="entry name" value="P-loop containing nucleotide triphosphate hydrolases"/>
    <property type="match status" value="1"/>
</dbReference>
<evidence type="ECO:0000256" key="5">
    <source>
        <dbReference type="ARBA" id="ARBA00022741"/>
    </source>
</evidence>
<dbReference type="GO" id="GO:0016887">
    <property type="term" value="F:ATP hydrolysis activity"/>
    <property type="evidence" value="ECO:0007669"/>
    <property type="project" value="InterPro"/>
</dbReference>
<dbReference type="PROSITE" id="PS50929">
    <property type="entry name" value="ABC_TM1F"/>
    <property type="match status" value="1"/>
</dbReference>
<dbReference type="AlphaFoldDB" id="A0A926I0N0"/>
<feature type="region of interest" description="Disordered" evidence="9">
    <location>
        <begin position="1"/>
        <end position="23"/>
    </location>
</feature>
<evidence type="ECO:0000256" key="9">
    <source>
        <dbReference type="SAM" id="MobiDB-lite"/>
    </source>
</evidence>
<accession>A0A926I0N0</accession>
<dbReference type="PANTHER" id="PTHR43394">
    <property type="entry name" value="ATP-DEPENDENT PERMEASE MDL1, MITOCHONDRIAL"/>
    <property type="match status" value="1"/>
</dbReference>
<keyword evidence="14" id="KW-1185">Reference proteome</keyword>
<protein>
    <submittedName>
        <fullName evidence="13">ABC transporter ATP-binding protein</fullName>
    </submittedName>
</protein>
<dbReference type="PROSITE" id="PS50893">
    <property type="entry name" value="ABC_TRANSPORTER_2"/>
    <property type="match status" value="1"/>
</dbReference>
<evidence type="ECO:0000256" key="3">
    <source>
        <dbReference type="ARBA" id="ARBA00022475"/>
    </source>
</evidence>
<reference evidence="13" key="1">
    <citation type="submission" date="2020-08" db="EMBL/GenBank/DDBJ databases">
        <title>Genome public.</title>
        <authorList>
            <person name="Liu C."/>
            <person name="Sun Q."/>
        </authorList>
    </citation>
    <scope>NUCLEOTIDE SEQUENCE</scope>
    <source>
        <strain evidence="13">NSJ-32</strain>
    </source>
</reference>
<dbReference type="InterPro" id="IPR027417">
    <property type="entry name" value="P-loop_NTPase"/>
</dbReference>
<dbReference type="CDD" id="cd18547">
    <property type="entry name" value="ABC_6TM_Tm288_like"/>
    <property type="match status" value="1"/>
</dbReference>
<gene>
    <name evidence="13" type="ORF">H8730_07385</name>
</gene>
<keyword evidence="5" id="KW-0547">Nucleotide-binding</keyword>
<name>A0A926I0N0_9FIRM</name>
<dbReference type="GO" id="GO:0015421">
    <property type="term" value="F:ABC-type oligopeptide transporter activity"/>
    <property type="evidence" value="ECO:0007669"/>
    <property type="project" value="TreeGrafter"/>
</dbReference>
<dbReference type="GO" id="GO:0005524">
    <property type="term" value="F:ATP binding"/>
    <property type="evidence" value="ECO:0007669"/>
    <property type="project" value="UniProtKB-KW"/>
</dbReference>
<dbReference type="SUPFAM" id="SSF90123">
    <property type="entry name" value="ABC transporter transmembrane region"/>
    <property type="match status" value="1"/>
</dbReference>
<dbReference type="EMBL" id="JACRSQ010000008">
    <property type="protein sequence ID" value="MBC8543364.1"/>
    <property type="molecule type" value="Genomic_DNA"/>
</dbReference>
<dbReference type="GO" id="GO:0005886">
    <property type="term" value="C:plasma membrane"/>
    <property type="evidence" value="ECO:0007669"/>
    <property type="project" value="UniProtKB-SubCell"/>
</dbReference>
<dbReference type="InterPro" id="IPR003439">
    <property type="entry name" value="ABC_transporter-like_ATP-bd"/>
</dbReference>
<dbReference type="CDD" id="cd03254">
    <property type="entry name" value="ABCC_Glucan_exporter_like"/>
    <property type="match status" value="1"/>
</dbReference>
<comment type="caution">
    <text evidence="13">The sequence shown here is derived from an EMBL/GenBank/DDBJ whole genome shotgun (WGS) entry which is preliminary data.</text>
</comment>
<dbReference type="FunFam" id="3.40.50.300:FF:000287">
    <property type="entry name" value="Multidrug ABC transporter ATP-binding protein"/>
    <property type="match status" value="1"/>
</dbReference>
<dbReference type="InterPro" id="IPR011527">
    <property type="entry name" value="ABC1_TM_dom"/>
</dbReference>
<dbReference type="FunFam" id="1.20.1560.10:FF:000011">
    <property type="entry name" value="Multidrug ABC transporter ATP-binding protein"/>
    <property type="match status" value="1"/>
</dbReference>
<feature type="transmembrane region" description="Helical" evidence="10">
    <location>
        <begin position="173"/>
        <end position="190"/>
    </location>
</feature>
<proteinExistence type="predicted"/>
<evidence type="ECO:0000256" key="1">
    <source>
        <dbReference type="ARBA" id="ARBA00004651"/>
    </source>
</evidence>
<dbReference type="InterPro" id="IPR036640">
    <property type="entry name" value="ABC1_TM_sf"/>
</dbReference>
<dbReference type="InterPro" id="IPR003593">
    <property type="entry name" value="AAA+_ATPase"/>
</dbReference>
<keyword evidence="8 10" id="KW-0472">Membrane</keyword>
<comment type="subcellular location">
    <subcellularLocation>
        <location evidence="1">Cell membrane</location>
        <topology evidence="1">Multi-pass membrane protein</topology>
    </subcellularLocation>
</comment>
<dbReference type="SMART" id="SM00382">
    <property type="entry name" value="AAA"/>
    <property type="match status" value="1"/>
</dbReference>
<keyword evidence="2" id="KW-0813">Transport</keyword>
<feature type="transmembrane region" description="Helical" evidence="10">
    <location>
        <begin position="90"/>
        <end position="111"/>
    </location>
</feature>
<dbReference type="InterPro" id="IPR017871">
    <property type="entry name" value="ABC_transporter-like_CS"/>
</dbReference>
<evidence type="ECO:0000256" key="8">
    <source>
        <dbReference type="ARBA" id="ARBA00023136"/>
    </source>
</evidence>
<evidence type="ECO:0000256" key="2">
    <source>
        <dbReference type="ARBA" id="ARBA00022448"/>
    </source>
</evidence>
<feature type="domain" description="ABC transmembrane type-1" evidence="12">
    <location>
        <begin position="44"/>
        <end position="337"/>
    </location>
</feature>
<evidence type="ECO:0000256" key="10">
    <source>
        <dbReference type="SAM" id="Phobius"/>
    </source>
</evidence>
<feature type="transmembrane region" description="Helical" evidence="10">
    <location>
        <begin position="281"/>
        <end position="302"/>
    </location>
</feature>
<keyword evidence="7 10" id="KW-1133">Transmembrane helix</keyword>
<dbReference type="Gene3D" id="1.20.1560.10">
    <property type="entry name" value="ABC transporter type 1, transmembrane domain"/>
    <property type="match status" value="1"/>
</dbReference>
<evidence type="ECO:0000313" key="13">
    <source>
        <dbReference type="EMBL" id="MBC8543364.1"/>
    </source>
</evidence>
<feature type="domain" description="ABC transporter" evidence="11">
    <location>
        <begin position="371"/>
        <end position="605"/>
    </location>
</feature>
<feature type="transmembrane region" description="Helical" evidence="10">
    <location>
        <begin position="196"/>
        <end position="214"/>
    </location>
</feature>
<dbReference type="Pfam" id="PF00005">
    <property type="entry name" value="ABC_tran"/>
    <property type="match status" value="1"/>
</dbReference>